<dbReference type="SUPFAM" id="SSF47923">
    <property type="entry name" value="Ypt/Rab-GAP domain of gyp1p"/>
    <property type="match status" value="1"/>
</dbReference>
<gene>
    <name evidence="3" type="ORF">H4Q32_013352</name>
</gene>
<dbReference type="PANTHER" id="PTHR22957">
    <property type="entry name" value="TBC1 DOMAIN FAMILY MEMBER GTPASE-ACTIVATING PROTEIN"/>
    <property type="match status" value="1"/>
</dbReference>
<keyword evidence="4" id="KW-1185">Reference proteome</keyword>
<evidence type="ECO:0000259" key="2">
    <source>
        <dbReference type="PROSITE" id="PS50086"/>
    </source>
</evidence>
<feature type="domain" description="Rab-GAP TBC" evidence="2">
    <location>
        <begin position="84"/>
        <end position="247"/>
    </location>
</feature>
<organism evidence="3 4">
    <name type="scientific">Labeo rohita</name>
    <name type="common">Indian major carp</name>
    <name type="synonym">Cyprinus rohita</name>
    <dbReference type="NCBI Taxonomy" id="84645"/>
    <lineage>
        <taxon>Eukaryota</taxon>
        <taxon>Metazoa</taxon>
        <taxon>Chordata</taxon>
        <taxon>Craniata</taxon>
        <taxon>Vertebrata</taxon>
        <taxon>Euteleostomi</taxon>
        <taxon>Actinopterygii</taxon>
        <taxon>Neopterygii</taxon>
        <taxon>Teleostei</taxon>
        <taxon>Ostariophysi</taxon>
        <taxon>Cypriniformes</taxon>
        <taxon>Cyprinidae</taxon>
        <taxon>Labeoninae</taxon>
        <taxon>Labeonini</taxon>
        <taxon>Labeo</taxon>
    </lineage>
</organism>
<accession>A0ABQ8M0J6</accession>
<dbReference type="PANTHER" id="PTHR22957:SF466">
    <property type="entry name" value="SI:DKEY-238D18.4"/>
    <property type="match status" value="1"/>
</dbReference>
<dbReference type="EMBL" id="JACTAM010000015">
    <property type="protein sequence ID" value="KAI2656422.1"/>
    <property type="molecule type" value="Genomic_DNA"/>
</dbReference>
<evidence type="ECO:0000313" key="4">
    <source>
        <dbReference type="Proteomes" id="UP000830375"/>
    </source>
</evidence>
<evidence type="ECO:0000256" key="1">
    <source>
        <dbReference type="ARBA" id="ARBA00022468"/>
    </source>
</evidence>
<dbReference type="Gene3D" id="1.10.472.80">
    <property type="entry name" value="Ypt/Rab-GAP domain of gyp1p, domain 3"/>
    <property type="match status" value="1"/>
</dbReference>
<reference evidence="3 4" key="1">
    <citation type="submission" date="2022-01" db="EMBL/GenBank/DDBJ databases">
        <title>A high-quality chromosome-level genome assembly of rohu carp, Labeo rohita.</title>
        <authorList>
            <person name="Arick M.A. II"/>
            <person name="Hsu C.-Y."/>
            <person name="Magbanua Z."/>
            <person name="Pechanova O."/>
            <person name="Grover C."/>
            <person name="Miller E."/>
            <person name="Thrash A."/>
            <person name="Ezzel L."/>
            <person name="Alam S."/>
            <person name="Benzie J."/>
            <person name="Hamilton M."/>
            <person name="Karsi A."/>
            <person name="Lawrence M.L."/>
            <person name="Peterson D.G."/>
        </authorList>
    </citation>
    <scope>NUCLEOTIDE SEQUENCE [LARGE SCALE GENOMIC DNA]</scope>
    <source>
        <strain evidence="4">BAU-BD-2019</strain>
        <tissue evidence="3">Blood</tissue>
    </source>
</reference>
<dbReference type="Pfam" id="PF00566">
    <property type="entry name" value="RabGAP-TBC"/>
    <property type="match status" value="1"/>
</dbReference>
<protein>
    <submittedName>
        <fullName evidence="3">TBC1 domain family member 15</fullName>
    </submittedName>
</protein>
<keyword evidence="1" id="KW-0343">GTPase activation</keyword>
<dbReference type="PROSITE" id="PS50086">
    <property type="entry name" value="TBC_RABGAP"/>
    <property type="match status" value="1"/>
</dbReference>
<dbReference type="Proteomes" id="UP000830375">
    <property type="component" value="Unassembled WGS sequence"/>
</dbReference>
<evidence type="ECO:0000313" key="3">
    <source>
        <dbReference type="EMBL" id="KAI2656422.1"/>
    </source>
</evidence>
<sequence>MIVSCDKSHVEGKGKNHLDSNGLVGKFNRMKCTVSPGKNGICRSVAPVILPESACARISLPGVMDAEGRVDESRLRMHIFKNGGVDPKERGLVWRFLFGMYPCSSTALERPLLLEQMAVRYQVMKRKWQQLLPGAVCLRLNGTDEVSYAQGMNDLCSRFLEVLDSEVDTYWSFSCYMEKFSKDFQADGLYRKMELEAALLKELDPQLHSHLVTENMEKITFCHRWLLLGFQREFEHSDALRLFEILS</sequence>
<comment type="caution">
    <text evidence="3">The sequence shown here is derived from an EMBL/GenBank/DDBJ whole genome shotgun (WGS) entry which is preliminary data.</text>
</comment>
<dbReference type="InterPro" id="IPR035969">
    <property type="entry name" value="Rab-GAP_TBC_sf"/>
</dbReference>
<dbReference type="InterPro" id="IPR000195">
    <property type="entry name" value="Rab-GAP-TBC_dom"/>
</dbReference>
<name>A0ABQ8M0J6_LABRO</name>
<proteinExistence type="predicted"/>
<dbReference type="Gene3D" id="1.10.8.270">
    <property type="entry name" value="putative rabgap domain of human tbc1 domain family member 14 like domains"/>
    <property type="match status" value="1"/>
</dbReference>